<reference evidence="3" key="1">
    <citation type="submission" date="2017-09" db="EMBL/GenBank/DDBJ databases">
        <authorList>
            <person name="Varghese N."/>
            <person name="Submissions S."/>
        </authorList>
    </citation>
    <scope>NUCLEOTIDE SEQUENCE [LARGE SCALE GENOMIC DNA]</scope>
    <source>
        <strain evidence="3">DSM 44270</strain>
    </source>
</reference>
<name>A0A286GGU7_9ACTN</name>
<keyword evidence="3" id="KW-1185">Reference proteome</keyword>
<sequence>MRRSLTVCRSGLSLAAAVVLLTACGGSDGEDAASSESSEASSSAAETSAGASDSEFCTEAADLQEQISSTFTGQSDPNTLPTVLSAAAEQIREIEPPAELEADWTTFGDGIEQVAEAASAVDFNDPNAVAGFQQEIAGLQAGFGEAFTNVDTYLSEECGIGTDATDPAAPTS</sequence>
<dbReference type="Proteomes" id="UP000219482">
    <property type="component" value="Unassembled WGS sequence"/>
</dbReference>
<dbReference type="EMBL" id="OCNK01000001">
    <property type="protein sequence ID" value="SOD94456.1"/>
    <property type="molecule type" value="Genomic_DNA"/>
</dbReference>
<protein>
    <submittedName>
        <fullName evidence="2">Uncharacterized protein</fullName>
    </submittedName>
</protein>
<evidence type="ECO:0000256" key="1">
    <source>
        <dbReference type="SAM" id="MobiDB-lite"/>
    </source>
</evidence>
<feature type="region of interest" description="Disordered" evidence="1">
    <location>
        <begin position="28"/>
        <end position="56"/>
    </location>
</feature>
<dbReference type="AlphaFoldDB" id="A0A286GGU7"/>
<evidence type="ECO:0000313" key="2">
    <source>
        <dbReference type="EMBL" id="SOD94456.1"/>
    </source>
</evidence>
<proteinExistence type="predicted"/>
<evidence type="ECO:0000313" key="3">
    <source>
        <dbReference type="Proteomes" id="UP000219482"/>
    </source>
</evidence>
<accession>A0A286GGU7</accession>
<feature type="compositionally biased region" description="Low complexity" evidence="1">
    <location>
        <begin position="34"/>
        <end position="55"/>
    </location>
</feature>
<dbReference type="RefSeq" id="WP_143278394.1">
    <property type="nucleotide sequence ID" value="NZ_OCNK01000001.1"/>
</dbReference>
<dbReference type="OrthoDB" id="5195917at2"/>
<dbReference type="PROSITE" id="PS51257">
    <property type="entry name" value="PROKAR_LIPOPROTEIN"/>
    <property type="match status" value="1"/>
</dbReference>
<organism evidence="2 3">
    <name type="scientific">Blastococcus haudaquaticus</name>
    <dbReference type="NCBI Taxonomy" id="1938745"/>
    <lineage>
        <taxon>Bacteria</taxon>
        <taxon>Bacillati</taxon>
        <taxon>Actinomycetota</taxon>
        <taxon>Actinomycetes</taxon>
        <taxon>Geodermatophilales</taxon>
        <taxon>Geodermatophilaceae</taxon>
        <taxon>Blastococcus</taxon>
    </lineage>
</organism>
<gene>
    <name evidence="2" type="ORF">SAMN06272739_0822</name>
</gene>